<accession>A0A2T4A8N2</accession>
<keyword evidence="2" id="KW-1185">Reference proteome</keyword>
<gene>
    <name evidence="1" type="ORF">M431DRAFT_462476</name>
</gene>
<dbReference type="AlphaFoldDB" id="A0A2T4A8N2"/>
<dbReference type="Proteomes" id="UP000241690">
    <property type="component" value="Unassembled WGS sequence"/>
</dbReference>
<dbReference type="RefSeq" id="XP_024773112.1">
    <property type="nucleotide sequence ID" value="XM_024915369.1"/>
</dbReference>
<evidence type="ECO:0000313" key="1">
    <source>
        <dbReference type="EMBL" id="PTB53435.1"/>
    </source>
</evidence>
<protein>
    <submittedName>
        <fullName evidence="1">Uncharacterized protein</fullName>
    </submittedName>
</protein>
<dbReference type="EMBL" id="KZ679682">
    <property type="protein sequence ID" value="PTB53435.1"/>
    <property type="molecule type" value="Genomic_DNA"/>
</dbReference>
<proteinExistence type="predicted"/>
<name>A0A2T4A8N2_TRIHA</name>
<organism evidence="1 2">
    <name type="scientific">Trichoderma harzianum CBS 226.95</name>
    <dbReference type="NCBI Taxonomy" id="983964"/>
    <lineage>
        <taxon>Eukaryota</taxon>
        <taxon>Fungi</taxon>
        <taxon>Dikarya</taxon>
        <taxon>Ascomycota</taxon>
        <taxon>Pezizomycotina</taxon>
        <taxon>Sordariomycetes</taxon>
        <taxon>Hypocreomycetidae</taxon>
        <taxon>Hypocreales</taxon>
        <taxon>Hypocreaceae</taxon>
        <taxon>Trichoderma</taxon>
    </lineage>
</organism>
<dbReference type="GeneID" id="36623937"/>
<evidence type="ECO:0000313" key="2">
    <source>
        <dbReference type="Proteomes" id="UP000241690"/>
    </source>
</evidence>
<sequence>MTPWRHRKAPFLSLHVALDIYAYYEVVRGVQCRVPSRIISSEKRRCVISRNVKPRSRLRVTPLLLASPLVDWRLVMQVHFPGFLHRGSRISAPARDWTPGRKLRLAWSRLYYTETGVRLDGEDC</sequence>
<reference evidence="1 2" key="1">
    <citation type="submission" date="2016-07" db="EMBL/GenBank/DDBJ databases">
        <title>Multiple horizontal gene transfer events from other fungi enriched the ability of initially mycotrophic Trichoderma (Ascomycota) to feed on dead plant biomass.</title>
        <authorList>
            <consortium name="DOE Joint Genome Institute"/>
            <person name="Aerts A."/>
            <person name="Atanasova L."/>
            <person name="Chenthamara K."/>
            <person name="Zhang J."/>
            <person name="Grujic M."/>
            <person name="Henrissat B."/>
            <person name="Kuo A."/>
            <person name="Salamov A."/>
            <person name="Lipzen A."/>
            <person name="Labutti K."/>
            <person name="Barry K."/>
            <person name="Miao Y."/>
            <person name="Rahimi M.J."/>
            <person name="Shen Q."/>
            <person name="Grigoriev I.V."/>
            <person name="Kubicek C.P."/>
            <person name="Druzhinina I.S."/>
        </authorList>
    </citation>
    <scope>NUCLEOTIDE SEQUENCE [LARGE SCALE GENOMIC DNA]</scope>
    <source>
        <strain evidence="1 2">CBS 226.95</strain>
    </source>
</reference>